<feature type="domain" description="PAS" evidence="9">
    <location>
        <begin position="413"/>
        <end position="485"/>
    </location>
</feature>
<feature type="domain" description="PAC" evidence="10">
    <location>
        <begin position="486"/>
        <end position="538"/>
    </location>
</feature>
<dbReference type="GO" id="GO:0000155">
    <property type="term" value="F:phosphorelay sensor kinase activity"/>
    <property type="evidence" value="ECO:0007669"/>
    <property type="project" value="InterPro"/>
</dbReference>
<evidence type="ECO:0000313" key="12">
    <source>
        <dbReference type="EMBL" id="MBF2714174.1"/>
    </source>
</evidence>
<evidence type="ECO:0000259" key="10">
    <source>
        <dbReference type="PROSITE" id="PS50113"/>
    </source>
</evidence>
<evidence type="ECO:0000256" key="3">
    <source>
        <dbReference type="ARBA" id="ARBA00022553"/>
    </source>
</evidence>
<dbReference type="PANTHER" id="PTHR43304:SF1">
    <property type="entry name" value="PAC DOMAIN-CONTAINING PROTEIN"/>
    <property type="match status" value="1"/>
</dbReference>
<dbReference type="PROSITE" id="PS50113">
    <property type="entry name" value="PAC"/>
    <property type="match status" value="2"/>
</dbReference>
<dbReference type="Gene3D" id="3.40.50.2300">
    <property type="match status" value="2"/>
</dbReference>
<dbReference type="NCBIfam" id="TIGR00229">
    <property type="entry name" value="sensory_box"/>
    <property type="match status" value="1"/>
</dbReference>
<organism evidence="11 13">
    <name type="scientific">Agrobacterium vitis</name>
    <name type="common">Rhizobium vitis</name>
    <dbReference type="NCBI Taxonomy" id="373"/>
    <lineage>
        <taxon>Bacteria</taxon>
        <taxon>Pseudomonadati</taxon>
        <taxon>Pseudomonadota</taxon>
        <taxon>Alphaproteobacteria</taxon>
        <taxon>Hyphomicrobiales</taxon>
        <taxon>Rhizobiaceae</taxon>
        <taxon>Rhizobium/Agrobacterium group</taxon>
        <taxon>Agrobacterium</taxon>
    </lineage>
</organism>
<feature type="domain" description="Response regulatory" evidence="8">
    <location>
        <begin position="965"/>
        <end position="1076"/>
    </location>
</feature>
<dbReference type="FunFam" id="3.30.450.20:FF:000099">
    <property type="entry name" value="Sensory box sensor histidine kinase"/>
    <property type="match status" value="1"/>
</dbReference>
<evidence type="ECO:0000259" key="9">
    <source>
        <dbReference type="PROSITE" id="PS50112"/>
    </source>
</evidence>
<dbReference type="InterPro" id="IPR003594">
    <property type="entry name" value="HATPase_dom"/>
</dbReference>
<dbReference type="EC" id="2.7.13.3" evidence="2"/>
<evidence type="ECO:0000259" key="8">
    <source>
        <dbReference type="PROSITE" id="PS50110"/>
    </source>
</evidence>
<evidence type="ECO:0000256" key="1">
    <source>
        <dbReference type="ARBA" id="ARBA00000085"/>
    </source>
</evidence>
<comment type="caution">
    <text evidence="11">The sequence shown here is derived from an EMBL/GenBank/DDBJ whole genome shotgun (WGS) entry which is preliminary data.</text>
</comment>
<dbReference type="Gene3D" id="2.10.70.100">
    <property type="match status" value="1"/>
</dbReference>
<dbReference type="Pfam" id="PF02518">
    <property type="entry name" value="HATPase_c"/>
    <property type="match status" value="1"/>
</dbReference>
<dbReference type="SUPFAM" id="SSF47384">
    <property type="entry name" value="Homodimeric domain of signal transducing histidine kinase"/>
    <property type="match status" value="1"/>
</dbReference>
<dbReference type="Pfam" id="PF08447">
    <property type="entry name" value="PAS_3"/>
    <property type="match status" value="2"/>
</dbReference>
<reference evidence="12" key="2">
    <citation type="submission" date="2020-11" db="EMBL/GenBank/DDBJ databases">
        <title>Agrobacterium vitis strain K377 genome.</title>
        <authorList>
            <person name="Xi H."/>
        </authorList>
    </citation>
    <scope>NUCLEOTIDE SEQUENCE</scope>
    <source>
        <strain evidence="12">K377</strain>
    </source>
</reference>
<dbReference type="Pfam" id="PF00072">
    <property type="entry name" value="Response_reg"/>
    <property type="match status" value="2"/>
</dbReference>
<dbReference type="CDD" id="cd00082">
    <property type="entry name" value="HisKA"/>
    <property type="match status" value="1"/>
</dbReference>
<evidence type="ECO:0000256" key="5">
    <source>
        <dbReference type="ARBA" id="ARBA00022777"/>
    </source>
</evidence>
<dbReference type="InterPro" id="IPR035965">
    <property type="entry name" value="PAS-like_dom_sf"/>
</dbReference>
<dbReference type="InterPro" id="IPR004358">
    <property type="entry name" value="Sig_transdc_His_kin-like_C"/>
</dbReference>
<dbReference type="AlphaFoldDB" id="A0A368NLV4"/>
<dbReference type="EMBL" id="QUSG01000025">
    <property type="protein sequence ID" value="KAA3520796.1"/>
    <property type="molecule type" value="Genomic_DNA"/>
</dbReference>
<dbReference type="Gene3D" id="3.30.450.20">
    <property type="entry name" value="PAS domain"/>
    <property type="match status" value="4"/>
</dbReference>
<dbReference type="PANTHER" id="PTHR43304">
    <property type="entry name" value="PHYTOCHROME-LIKE PROTEIN CPH1"/>
    <property type="match status" value="1"/>
</dbReference>
<dbReference type="CDD" id="cd16919">
    <property type="entry name" value="HATPase_CckA-like"/>
    <property type="match status" value="1"/>
</dbReference>
<dbReference type="InterPro" id="IPR005467">
    <property type="entry name" value="His_kinase_dom"/>
</dbReference>
<dbReference type="PRINTS" id="PR00344">
    <property type="entry name" value="BCTRLSENSOR"/>
</dbReference>
<dbReference type="CDD" id="cd00130">
    <property type="entry name" value="PAS"/>
    <property type="match status" value="2"/>
</dbReference>
<dbReference type="PROSITE" id="PS50110">
    <property type="entry name" value="RESPONSE_REGULATORY"/>
    <property type="match status" value="2"/>
</dbReference>
<gene>
    <name evidence="11" type="ORF">DXT89_24790</name>
    <name evidence="12" type="ORF">IEI95_007920</name>
</gene>
<evidence type="ECO:0000313" key="13">
    <source>
        <dbReference type="Proteomes" id="UP000436911"/>
    </source>
</evidence>
<dbReference type="SUPFAM" id="SSF52172">
    <property type="entry name" value="CheY-like"/>
    <property type="match status" value="2"/>
</dbReference>
<evidence type="ECO:0000313" key="11">
    <source>
        <dbReference type="EMBL" id="KAA3520796.1"/>
    </source>
</evidence>
<dbReference type="OrthoDB" id="9796100at2"/>
<evidence type="ECO:0000256" key="4">
    <source>
        <dbReference type="ARBA" id="ARBA00022679"/>
    </source>
</evidence>
<dbReference type="InterPro" id="IPR000014">
    <property type="entry name" value="PAS"/>
</dbReference>
<dbReference type="InterPro" id="IPR036890">
    <property type="entry name" value="HATPase_C_sf"/>
</dbReference>
<dbReference type="InterPro" id="IPR003661">
    <property type="entry name" value="HisK_dim/P_dom"/>
</dbReference>
<dbReference type="InterPro" id="IPR001789">
    <property type="entry name" value="Sig_transdc_resp-reg_receiver"/>
</dbReference>
<dbReference type="SMART" id="SM00086">
    <property type="entry name" value="PAC"/>
    <property type="match status" value="2"/>
</dbReference>
<keyword evidence="4" id="KW-0808">Transferase</keyword>
<reference evidence="11 13" key="1">
    <citation type="submission" date="2018-08" db="EMBL/GenBank/DDBJ databases">
        <title>Genome sequencing of Agrobacterium vitis strain ICMP 10754.</title>
        <authorList>
            <person name="Visnovsky S.B."/>
            <person name="Pitman A.R."/>
        </authorList>
    </citation>
    <scope>NUCLEOTIDE SEQUENCE [LARGE SCALE GENOMIC DNA]</scope>
    <source>
        <strain evidence="11 13">ICMP 10754</strain>
    </source>
</reference>
<proteinExistence type="predicted"/>
<dbReference type="InterPro" id="IPR011006">
    <property type="entry name" value="CheY-like_superfamily"/>
</dbReference>
<dbReference type="Pfam" id="PF08448">
    <property type="entry name" value="PAS_4"/>
    <property type="match status" value="1"/>
</dbReference>
<dbReference type="InterPro" id="IPR013655">
    <property type="entry name" value="PAS_fold_3"/>
</dbReference>
<dbReference type="InterPro" id="IPR001610">
    <property type="entry name" value="PAC"/>
</dbReference>
<evidence type="ECO:0000256" key="2">
    <source>
        <dbReference type="ARBA" id="ARBA00012438"/>
    </source>
</evidence>
<dbReference type="SMART" id="SM00387">
    <property type="entry name" value="HATPase_c"/>
    <property type="match status" value="1"/>
</dbReference>
<evidence type="ECO:0000256" key="6">
    <source>
        <dbReference type="PROSITE-ProRule" id="PRU00169"/>
    </source>
</evidence>
<sequence length="1082" mass="117844">MTMSPKASNNFLPLGNPCADAIARFEWSDTPLGDLGQWSSLLRNMTSYVLGSGVPMVLLWGAQGTVIYNDAYASFAGSRHPGSLGQTLRRAWPELLELDQNFLTTVLSGKTLSYRDQHLVVERNSAPHDVWLNIDASCVRNDDGVPCGAVIILKDTTARVRVEQRLQMAQKAGGIGTFEWYPDTGLLEVSDEYRRIWGLSPDIEVTDTLLVSLLHPDDRSNTGPAKLGSDNPLDYVEYRRLFETSGEVRWIARQGEVVSGSGGAKRFVGAAMDITPRKAIEASVRDSEAKWRELFEQMQEGFFVGRAVRDAAGHMHDFIFEELNPAFTKQTGIPAEDAIGHQLGHIVPDVPRDLIDGYARVVDTGVAEMLEAHVPSLDRWFEARARALGGDRFAVLFLEVSERKRAERLVAESEARFRSLAQSMPNHVWTSPPDGALDWFNDRVYAYSGSAQGSLNGDGWAAMVHPNDIPAAAEAWSNARAMEQPYEVEFRLRRHDGVYRWHIARAVPIKASDGKIDRWIGTNTDIDDQKAAETALAEFALTLEHRVEAGTAELVKAQDALRQAQKMETIGNLTGGVAHDFNNLLQVIGGNLQLLAKDIAGNHRAETRVENAMEGVSRGSKLASQLLAFGRRQPLAPKVVSPARLIRNMDEMLRRALGESIEIETVIAGGLWNTLIDSANLENALLNLAINARDAMDGQGKLTIEAGNAFLDDGYTRSHVDVSAGQYVMLAVTDTGSGMSAEVLEKAFDPFFSTKPEGKGTGLGLSMVYGFVKQSGGHIKIYSELGQGTTIKLYLPRSSQSEDVLVNIDMGPIVGGTETILVAEDDNAVRETVMATLSDLGYRVLQAPDAQSALAIIESGMAIDLLFTDVVMPGNLKSTELARKAVERLPQLGVLFTSGYTENSIVHAGRLDPGVELLSKPYTREALARKLRAVFANTKQRMLTATTTQQSIPSVPGDPPVRSLVVLICEDDALIRMSTRDMLEELGHSVLEAGDAREALGIINSNQIDLLMTDVGLPDMSGVALVERVRTIAPDLPVLFATGHDRVEGTAMGPMTRLVRKPFGSDDLSKAILAVVGGVSEG</sequence>
<keyword evidence="3 6" id="KW-0597">Phosphoprotein</keyword>
<accession>A0A368NLV4</accession>
<dbReference type="PROSITE" id="PS50112">
    <property type="entry name" value="PAS"/>
    <property type="match status" value="1"/>
</dbReference>
<dbReference type="SUPFAM" id="SSF55785">
    <property type="entry name" value="PYP-like sensor domain (PAS domain)"/>
    <property type="match status" value="4"/>
</dbReference>
<dbReference type="Proteomes" id="UP000655037">
    <property type="component" value="Unassembled WGS sequence"/>
</dbReference>
<dbReference type="SMART" id="SM00448">
    <property type="entry name" value="REC"/>
    <property type="match status" value="2"/>
</dbReference>
<dbReference type="InterPro" id="IPR013656">
    <property type="entry name" value="PAS_4"/>
</dbReference>
<feature type="domain" description="PAC" evidence="10">
    <location>
        <begin position="234"/>
        <end position="286"/>
    </location>
</feature>
<feature type="modified residue" description="4-aspartylphosphate" evidence="6">
    <location>
        <position position="869"/>
    </location>
</feature>
<name>A0A368NLV4_AGRVI</name>
<evidence type="ECO:0000259" key="7">
    <source>
        <dbReference type="PROSITE" id="PS50109"/>
    </source>
</evidence>
<dbReference type="InterPro" id="IPR000700">
    <property type="entry name" value="PAS-assoc_C"/>
</dbReference>
<comment type="catalytic activity">
    <reaction evidence="1">
        <text>ATP + protein L-histidine = ADP + protein N-phospho-L-histidine.</text>
        <dbReference type="EC" id="2.7.13.3"/>
    </reaction>
</comment>
<feature type="domain" description="Response regulatory" evidence="8">
    <location>
        <begin position="819"/>
        <end position="935"/>
    </location>
</feature>
<feature type="domain" description="Histidine kinase" evidence="7">
    <location>
        <begin position="576"/>
        <end position="799"/>
    </location>
</feature>
<dbReference type="CDD" id="cd18161">
    <property type="entry name" value="REC_hyHK_blue-like"/>
    <property type="match status" value="1"/>
</dbReference>
<dbReference type="Proteomes" id="UP000436911">
    <property type="component" value="Unassembled WGS sequence"/>
</dbReference>
<dbReference type="SMART" id="SM00388">
    <property type="entry name" value="HisKA"/>
    <property type="match status" value="1"/>
</dbReference>
<dbReference type="Gene3D" id="1.10.287.130">
    <property type="match status" value="1"/>
</dbReference>
<dbReference type="Gene3D" id="3.30.565.10">
    <property type="entry name" value="Histidine kinase-like ATPase, C-terminal domain"/>
    <property type="match status" value="1"/>
</dbReference>
<dbReference type="SMART" id="SM00091">
    <property type="entry name" value="PAS"/>
    <property type="match status" value="3"/>
</dbReference>
<feature type="modified residue" description="4-aspartylphosphate" evidence="6">
    <location>
        <position position="1014"/>
    </location>
</feature>
<dbReference type="EMBL" id="JACXXJ020000003">
    <property type="protein sequence ID" value="MBF2714174.1"/>
    <property type="molecule type" value="Genomic_DNA"/>
</dbReference>
<protein>
    <recommendedName>
        <fullName evidence="2">histidine kinase</fullName>
        <ecNumber evidence="2">2.7.13.3</ecNumber>
    </recommendedName>
</protein>
<dbReference type="InterPro" id="IPR052162">
    <property type="entry name" value="Sensor_kinase/Photoreceptor"/>
</dbReference>
<keyword evidence="5" id="KW-0418">Kinase</keyword>
<dbReference type="SUPFAM" id="SSF55874">
    <property type="entry name" value="ATPase domain of HSP90 chaperone/DNA topoisomerase II/histidine kinase"/>
    <property type="match status" value="1"/>
</dbReference>
<dbReference type="PROSITE" id="PS50109">
    <property type="entry name" value="HIS_KIN"/>
    <property type="match status" value="1"/>
</dbReference>
<dbReference type="InterPro" id="IPR036097">
    <property type="entry name" value="HisK_dim/P_sf"/>
</dbReference>